<gene>
    <name evidence="3" type="ORF">BDV24DRAFT_121864</name>
</gene>
<reference evidence="3" key="1">
    <citation type="submission" date="2019-04" db="EMBL/GenBank/DDBJ databases">
        <title>Friends and foes A comparative genomics study of 23 Aspergillus species from section Flavi.</title>
        <authorList>
            <consortium name="DOE Joint Genome Institute"/>
            <person name="Kjaerbolling I."/>
            <person name="Vesth T."/>
            <person name="Frisvad J.C."/>
            <person name="Nybo J.L."/>
            <person name="Theobald S."/>
            <person name="Kildgaard S."/>
            <person name="Isbrandt T."/>
            <person name="Kuo A."/>
            <person name="Sato A."/>
            <person name="Lyhne E.K."/>
            <person name="Kogle M.E."/>
            <person name="Wiebenga A."/>
            <person name="Kun R.S."/>
            <person name="Lubbers R.J."/>
            <person name="Makela M.R."/>
            <person name="Barry K."/>
            <person name="Chovatia M."/>
            <person name="Clum A."/>
            <person name="Daum C."/>
            <person name="Haridas S."/>
            <person name="He G."/>
            <person name="LaButti K."/>
            <person name="Lipzen A."/>
            <person name="Mondo S."/>
            <person name="Riley R."/>
            <person name="Salamov A."/>
            <person name="Simmons B.A."/>
            <person name="Magnuson J.K."/>
            <person name="Henrissat B."/>
            <person name="Mortensen U.H."/>
            <person name="Larsen T.O."/>
            <person name="Devries R.P."/>
            <person name="Grigoriev I.V."/>
            <person name="Machida M."/>
            <person name="Baker S.E."/>
            <person name="Andersen M.R."/>
        </authorList>
    </citation>
    <scope>NUCLEOTIDE SEQUENCE</scope>
    <source>
        <strain evidence="3">CBS 117612</strain>
    </source>
</reference>
<dbReference type="PROSITE" id="PS00018">
    <property type="entry name" value="EF_HAND_1"/>
    <property type="match status" value="1"/>
</dbReference>
<evidence type="ECO:0000256" key="1">
    <source>
        <dbReference type="ARBA" id="ARBA00022837"/>
    </source>
</evidence>
<dbReference type="GO" id="GO:0005509">
    <property type="term" value="F:calcium ion binding"/>
    <property type="evidence" value="ECO:0007669"/>
    <property type="project" value="InterPro"/>
</dbReference>
<feature type="domain" description="EF-hand" evidence="2">
    <location>
        <begin position="47"/>
        <end position="82"/>
    </location>
</feature>
<dbReference type="PROSITE" id="PS50222">
    <property type="entry name" value="EF_HAND_2"/>
    <property type="match status" value="1"/>
</dbReference>
<protein>
    <recommendedName>
        <fullName evidence="2">EF-hand domain-containing protein</fullName>
    </recommendedName>
</protein>
<dbReference type="AlphaFoldDB" id="A0A5N6YUH0"/>
<keyword evidence="1" id="KW-0106">Calcium</keyword>
<evidence type="ECO:0000313" key="3">
    <source>
        <dbReference type="EMBL" id="KAE8347270.1"/>
    </source>
</evidence>
<dbReference type="InterPro" id="IPR018247">
    <property type="entry name" value="EF_Hand_1_Ca_BS"/>
</dbReference>
<dbReference type="EMBL" id="ML737113">
    <property type="protein sequence ID" value="KAE8347270.1"/>
    <property type="molecule type" value="Genomic_DNA"/>
</dbReference>
<proteinExistence type="predicted"/>
<evidence type="ECO:0000259" key="2">
    <source>
        <dbReference type="PROSITE" id="PS50222"/>
    </source>
</evidence>
<dbReference type="Proteomes" id="UP000325558">
    <property type="component" value="Unassembled WGS sequence"/>
</dbReference>
<dbReference type="InterPro" id="IPR011992">
    <property type="entry name" value="EF-hand-dom_pair"/>
</dbReference>
<dbReference type="Gene3D" id="1.10.238.10">
    <property type="entry name" value="EF-hand"/>
    <property type="match status" value="1"/>
</dbReference>
<organism evidence="3">
    <name type="scientific">Aspergillus arachidicola</name>
    <dbReference type="NCBI Taxonomy" id="656916"/>
    <lineage>
        <taxon>Eukaryota</taxon>
        <taxon>Fungi</taxon>
        <taxon>Dikarya</taxon>
        <taxon>Ascomycota</taxon>
        <taxon>Pezizomycotina</taxon>
        <taxon>Eurotiomycetes</taxon>
        <taxon>Eurotiomycetidae</taxon>
        <taxon>Eurotiales</taxon>
        <taxon>Aspergillaceae</taxon>
        <taxon>Aspergillus</taxon>
        <taxon>Aspergillus subgen. Circumdati</taxon>
    </lineage>
</organism>
<name>A0A5N6YUH0_9EURO</name>
<dbReference type="CDD" id="cd00051">
    <property type="entry name" value="EFh"/>
    <property type="match status" value="1"/>
</dbReference>
<accession>A0A5N6YUH0</accession>
<dbReference type="InterPro" id="IPR002048">
    <property type="entry name" value="EF_hand_dom"/>
</dbReference>
<sequence length="93" mass="10873">MEVKPKNPGPVYALSWINTVTTIFERLDKDSNGITPDEIKANFPKDSDAAEIQKWLDVFDINKDKKITLAEFWRTFVDKEREYNYPNSYNAKV</sequence>
<dbReference type="SUPFAM" id="SSF47473">
    <property type="entry name" value="EF-hand"/>
    <property type="match status" value="1"/>
</dbReference>